<dbReference type="AlphaFoldDB" id="A0A182KB48"/>
<evidence type="ECO:0000256" key="1">
    <source>
        <dbReference type="ARBA" id="ARBA00008838"/>
    </source>
</evidence>
<evidence type="ECO:0000256" key="7">
    <source>
        <dbReference type="SAM" id="MobiDB-lite"/>
    </source>
</evidence>
<dbReference type="PANTHER" id="PTHR14211:SF7">
    <property type="entry name" value="RIBOSOME BIOGENESIS PROTEIN NOP53"/>
    <property type="match status" value="1"/>
</dbReference>
<name>A0A182KB48_9DIPT</name>
<feature type="region of interest" description="Disordered" evidence="7">
    <location>
        <begin position="247"/>
        <end position="275"/>
    </location>
</feature>
<keyword evidence="9" id="KW-1185">Reference proteome</keyword>
<dbReference type="GO" id="GO:0006364">
    <property type="term" value="P:rRNA processing"/>
    <property type="evidence" value="ECO:0007669"/>
    <property type="project" value="TreeGrafter"/>
</dbReference>
<dbReference type="Proteomes" id="UP000075881">
    <property type="component" value="Unassembled WGS sequence"/>
</dbReference>
<feature type="region of interest" description="Disordered" evidence="7">
    <location>
        <begin position="392"/>
        <end position="426"/>
    </location>
</feature>
<feature type="coiled-coil region" evidence="6">
    <location>
        <begin position="278"/>
        <end position="333"/>
    </location>
</feature>
<dbReference type="EnsemblMetazoa" id="ACHR007985-RA">
    <property type="protein sequence ID" value="ACHR007985-PA"/>
    <property type="gene ID" value="ACHR007985"/>
</dbReference>
<proteinExistence type="inferred from homology"/>
<evidence type="ECO:0000256" key="6">
    <source>
        <dbReference type="SAM" id="Coils"/>
    </source>
</evidence>
<keyword evidence="6" id="KW-0175">Coiled coil</keyword>
<dbReference type="GO" id="GO:0000027">
    <property type="term" value="P:ribosomal large subunit assembly"/>
    <property type="evidence" value="ECO:0007669"/>
    <property type="project" value="UniProtKB-UniRule"/>
</dbReference>
<comment type="subcellular location">
    <subcellularLocation>
        <location evidence="5">Nucleus</location>
        <location evidence="5">Nucleolus</location>
    </subcellularLocation>
    <subcellularLocation>
        <location evidence="5">Nucleus</location>
        <location evidence="5">Nucleoplasm</location>
    </subcellularLocation>
</comment>
<evidence type="ECO:0000313" key="8">
    <source>
        <dbReference type="EnsemblMetazoa" id="ACHR007985-PA"/>
    </source>
</evidence>
<evidence type="ECO:0000256" key="3">
    <source>
        <dbReference type="ARBA" id="ARBA00022517"/>
    </source>
</evidence>
<evidence type="ECO:0000256" key="5">
    <source>
        <dbReference type="PIRNR" id="PIRNR017302"/>
    </source>
</evidence>
<evidence type="ECO:0000256" key="2">
    <source>
        <dbReference type="ARBA" id="ARBA00018339"/>
    </source>
</evidence>
<reference evidence="9" key="1">
    <citation type="submission" date="2013-03" db="EMBL/GenBank/DDBJ databases">
        <title>The Genome Sequence of Anopheles christyi ACHKN1017.</title>
        <authorList>
            <consortium name="The Broad Institute Genomics Platform"/>
            <person name="Neafsey D.E."/>
            <person name="Besansky N."/>
            <person name="Walker B."/>
            <person name="Young S.K."/>
            <person name="Zeng Q."/>
            <person name="Gargeya S."/>
            <person name="Fitzgerald M."/>
            <person name="Haas B."/>
            <person name="Abouelleil A."/>
            <person name="Allen A.W."/>
            <person name="Alvarado L."/>
            <person name="Arachchi H.M."/>
            <person name="Berlin A.M."/>
            <person name="Chapman S.B."/>
            <person name="Gainer-Dewar J."/>
            <person name="Goldberg J."/>
            <person name="Griggs A."/>
            <person name="Gujja S."/>
            <person name="Hansen M."/>
            <person name="Howarth C."/>
            <person name="Imamovic A."/>
            <person name="Ireland A."/>
            <person name="Larimer J."/>
            <person name="McCowan C."/>
            <person name="Murphy C."/>
            <person name="Pearson M."/>
            <person name="Poon T.W."/>
            <person name="Priest M."/>
            <person name="Roberts A."/>
            <person name="Saif S."/>
            <person name="Shea T."/>
            <person name="Sisk P."/>
            <person name="Sykes S."/>
            <person name="Wortman J."/>
            <person name="Nusbaum C."/>
            <person name="Birren B."/>
        </authorList>
    </citation>
    <scope>NUCLEOTIDE SEQUENCE [LARGE SCALE GENOMIC DNA]</scope>
    <source>
        <strain evidence="9">ACHKN1017</strain>
    </source>
</reference>
<protein>
    <recommendedName>
        <fullName evidence="2 5">Ribosome biogenesis protein NOP53</fullName>
    </recommendedName>
</protein>
<dbReference type="Pfam" id="PF07767">
    <property type="entry name" value="Nop53"/>
    <property type="match status" value="1"/>
</dbReference>
<reference evidence="8" key="2">
    <citation type="submission" date="2020-05" db="UniProtKB">
        <authorList>
            <consortium name="EnsemblMetazoa"/>
        </authorList>
    </citation>
    <scope>IDENTIFICATION</scope>
    <source>
        <strain evidence="8">ACHKN1017</strain>
    </source>
</reference>
<comment type="function">
    <text evidence="5">May play a role in ribosome biogenesis.</text>
</comment>
<dbReference type="PANTHER" id="PTHR14211">
    <property type="entry name" value="GLIOMA SUPPRESSOR CANDIDATE REGION GENE 2"/>
    <property type="match status" value="1"/>
</dbReference>
<dbReference type="STRING" id="43041.A0A182KB48"/>
<keyword evidence="3 5" id="KW-0690">Ribosome biogenesis</keyword>
<sequence>MVVTMSKKHVSRKLKSSWRKHIDISDVDQFLEEQRQDERTGGQIADKSDKELFHEETRPAKVKDTLREIRRKKFVELPRSLQPLVNTSNVPDPIVKRNVKKDRHLLAPVPAATMRFRKRPRKGGIVKPAKEDLWAKETPVPGELQNEWIAKEQVHHTLAHTGKPLVINQPAKMDKAQRSVPLRKRLPHKGLSYNPAIDDYLELKDKVVKQEKSIVRLEEHLDRVLTKKLVTMTPEEKHRTRMLEMSEGLLKAEPNQSDSEEEKEKNGDGEEEDTPAVVVKSKKRITKAKKRARELQQQEEKLLQRELNKLVEIDRVEEIANEVEQAERKTKRKAAWRVKKKLAKRAKLDLPLDFVEPQKLSGSLRTIEPLNNLLATGLPKVRTVSILKRTRAEVERKLRKPGKKRYTRSSHKEPLPQPTKPTKRAK</sequence>
<organism evidence="8 9">
    <name type="scientific">Anopheles christyi</name>
    <dbReference type="NCBI Taxonomy" id="43041"/>
    <lineage>
        <taxon>Eukaryota</taxon>
        <taxon>Metazoa</taxon>
        <taxon>Ecdysozoa</taxon>
        <taxon>Arthropoda</taxon>
        <taxon>Hexapoda</taxon>
        <taxon>Insecta</taxon>
        <taxon>Pterygota</taxon>
        <taxon>Neoptera</taxon>
        <taxon>Endopterygota</taxon>
        <taxon>Diptera</taxon>
        <taxon>Nematocera</taxon>
        <taxon>Culicoidea</taxon>
        <taxon>Culicidae</taxon>
        <taxon>Anophelinae</taxon>
        <taxon>Anopheles</taxon>
    </lineage>
</organism>
<keyword evidence="4 5" id="KW-0539">Nucleus</keyword>
<comment type="similarity">
    <text evidence="1 5">Belongs to the NOP53 family.</text>
</comment>
<dbReference type="GO" id="GO:0005730">
    <property type="term" value="C:nucleolus"/>
    <property type="evidence" value="ECO:0007669"/>
    <property type="project" value="UniProtKB-SubCell"/>
</dbReference>
<dbReference type="GO" id="GO:0008097">
    <property type="term" value="F:5S rRNA binding"/>
    <property type="evidence" value="ECO:0007669"/>
    <property type="project" value="TreeGrafter"/>
</dbReference>
<evidence type="ECO:0000256" key="4">
    <source>
        <dbReference type="ARBA" id="ARBA00023242"/>
    </source>
</evidence>
<dbReference type="PIRSF" id="PIRSF017302">
    <property type="entry name" value="Gltscr2"/>
    <property type="match status" value="1"/>
</dbReference>
<dbReference type="VEuPathDB" id="VectorBase:ACHR007985"/>
<evidence type="ECO:0000313" key="9">
    <source>
        <dbReference type="Proteomes" id="UP000075881"/>
    </source>
</evidence>
<feature type="compositionally biased region" description="Basic residues" evidence="7">
    <location>
        <begin position="397"/>
        <end position="409"/>
    </location>
</feature>
<dbReference type="GO" id="GO:0005654">
    <property type="term" value="C:nucleoplasm"/>
    <property type="evidence" value="ECO:0007669"/>
    <property type="project" value="UniProtKB-SubCell"/>
</dbReference>
<accession>A0A182KB48</accession>
<dbReference type="InterPro" id="IPR011687">
    <property type="entry name" value="Nop53/GLTSCR2"/>
</dbReference>
<feature type="region of interest" description="Disordered" evidence="7">
    <location>
        <begin position="32"/>
        <end position="58"/>
    </location>
</feature>